<dbReference type="InterPro" id="IPR013087">
    <property type="entry name" value="Znf_C2H2_type"/>
</dbReference>
<evidence type="ECO:0000256" key="1">
    <source>
        <dbReference type="ARBA" id="ARBA00022723"/>
    </source>
</evidence>
<dbReference type="SMART" id="SM00355">
    <property type="entry name" value="ZnF_C2H2"/>
    <property type="match status" value="3"/>
</dbReference>
<dbReference type="GO" id="GO:0000978">
    <property type="term" value="F:RNA polymerase II cis-regulatory region sequence-specific DNA binding"/>
    <property type="evidence" value="ECO:0007669"/>
    <property type="project" value="TreeGrafter"/>
</dbReference>
<evidence type="ECO:0000313" key="9">
    <source>
        <dbReference type="Proteomes" id="UP000887013"/>
    </source>
</evidence>
<dbReference type="PANTHER" id="PTHR23235:SF178">
    <property type="entry name" value="C2H2-TYPE DOMAIN-CONTAINING PROTEIN-RELATED"/>
    <property type="match status" value="1"/>
</dbReference>
<evidence type="ECO:0000256" key="5">
    <source>
        <dbReference type="PROSITE-ProRule" id="PRU00042"/>
    </source>
</evidence>
<reference evidence="7" key="1">
    <citation type="submission" date="2020-08" db="EMBL/GenBank/DDBJ databases">
        <title>Multicomponent nature underlies the extraordinary mechanical properties of spider dragline silk.</title>
        <authorList>
            <person name="Kono N."/>
            <person name="Nakamura H."/>
            <person name="Mori M."/>
            <person name="Yoshida Y."/>
            <person name="Ohtoshi R."/>
            <person name="Malay A.D."/>
            <person name="Moran D.A.P."/>
            <person name="Tomita M."/>
            <person name="Numata K."/>
            <person name="Arakawa K."/>
        </authorList>
    </citation>
    <scope>NUCLEOTIDE SEQUENCE</scope>
</reference>
<protein>
    <recommendedName>
        <fullName evidence="6">C2H2-type domain-containing protein</fullName>
    </recommendedName>
</protein>
<accession>A0A8X6PXE5</accession>
<keyword evidence="3 5" id="KW-0863">Zinc-finger</keyword>
<evidence type="ECO:0000259" key="6">
    <source>
        <dbReference type="PROSITE" id="PS50157"/>
    </source>
</evidence>
<organism evidence="7 9">
    <name type="scientific">Nephila pilipes</name>
    <name type="common">Giant wood spider</name>
    <name type="synonym">Nephila maculata</name>
    <dbReference type="NCBI Taxonomy" id="299642"/>
    <lineage>
        <taxon>Eukaryota</taxon>
        <taxon>Metazoa</taxon>
        <taxon>Ecdysozoa</taxon>
        <taxon>Arthropoda</taxon>
        <taxon>Chelicerata</taxon>
        <taxon>Arachnida</taxon>
        <taxon>Araneae</taxon>
        <taxon>Araneomorphae</taxon>
        <taxon>Entelegynae</taxon>
        <taxon>Araneoidea</taxon>
        <taxon>Nephilidae</taxon>
        <taxon>Nephila</taxon>
    </lineage>
</organism>
<evidence type="ECO:0000313" key="8">
    <source>
        <dbReference type="EMBL" id="GFU15221.1"/>
    </source>
</evidence>
<dbReference type="FunFam" id="3.30.160.60:FF:000624">
    <property type="entry name" value="zinc finger protein 697"/>
    <property type="match status" value="1"/>
</dbReference>
<feature type="domain" description="C2H2-type" evidence="6">
    <location>
        <begin position="65"/>
        <end position="92"/>
    </location>
</feature>
<dbReference type="EMBL" id="BMAW01073600">
    <property type="protein sequence ID" value="GFT88411.1"/>
    <property type="molecule type" value="Genomic_DNA"/>
</dbReference>
<dbReference type="EMBL" id="BMAW01126092">
    <property type="protein sequence ID" value="GFU15221.1"/>
    <property type="molecule type" value="Genomic_DNA"/>
</dbReference>
<dbReference type="GO" id="GO:0008270">
    <property type="term" value="F:zinc ion binding"/>
    <property type="evidence" value="ECO:0007669"/>
    <property type="project" value="UniProtKB-KW"/>
</dbReference>
<gene>
    <name evidence="7" type="ORF">NPIL_372281</name>
    <name evidence="8" type="ORF">NPIL_539651</name>
</gene>
<dbReference type="PANTHER" id="PTHR23235">
    <property type="entry name" value="KRUEPPEL-LIKE TRANSCRIPTION FACTOR"/>
    <property type="match status" value="1"/>
</dbReference>
<comment type="caution">
    <text evidence="7">The sequence shown here is derived from an EMBL/GenBank/DDBJ whole genome shotgun (WGS) entry which is preliminary data.</text>
</comment>
<feature type="domain" description="C2H2-type" evidence="6">
    <location>
        <begin position="93"/>
        <end position="115"/>
    </location>
</feature>
<dbReference type="InterPro" id="IPR036236">
    <property type="entry name" value="Znf_C2H2_sf"/>
</dbReference>
<dbReference type="SUPFAM" id="SSF57667">
    <property type="entry name" value="beta-beta-alpha zinc fingers"/>
    <property type="match status" value="2"/>
</dbReference>
<proteinExistence type="predicted"/>
<dbReference type="Pfam" id="PF00096">
    <property type="entry name" value="zf-C2H2"/>
    <property type="match status" value="2"/>
</dbReference>
<evidence type="ECO:0000313" key="7">
    <source>
        <dbReference type="EMBL" id="GFT88411.1"/>
    </source>
</evidence>
<dbReference type="AlphaFoldDB" id="A0A8X6PXE5"/>
<sequence length="124" mass="14860">MRDHLKTHTGEKPFECNMCDKGFTTNSSLRRHWKIHATNFYSPQCKDNHGLRRLQKFTVRCKKRHWCAQCSYSTIKFSHLQRHLLIHTGEKPHTCIDCGRCFARKPDLRRHMLVHVKNAFKMRL</sequence>
<dbReference type="FunFam" id="3.30.160.60:FF:000688">
    <property type="entry name" value="zinc finger protein 197 isoform X1"/>
    <property type="match status" value="1"/>
</dbReference>
<dbReference type="OrthoDB" id="6433478at2759"/>
<keyword evidence="4" id="KW-0862">Zinc</keyword>
<dbReference type="PROSITE" id="PS50157">
    <property type="entry name" value="ZINC_FINGER_C2H2_2"/>
    <property type="match status" value="3"/>
</dbReference>
<evidence type="ECO:0000256" key="3">
    <source>
        <dbReference type="ARBA" id="ARBA00022771"/>
    </source>
</evidence>
<dbReference type="GO" id="GO:0000981">
    <property type="term" value="F:DNA-binding transcription factor activity, RNA polymerase II-specific"/>
    <property type="evidence" value="ECO:0007669"/>
    <property type="project" value="TreeGrafter"/>
</dbReference>
<dbReference type="PROSITE" id="PS00028">
    <property type="entry name" value="ZINC_FINGER_C2H2_1"/>
    <property type="match status" value="2"/>
</dbReference>
<dbReference type="Proteomes" id="UP000887013">
    <property type="component" value="Unassembled WGS sequence"/>
</dbReference>
<keyword evidence="1" id="KW-0479">Metal-binding</keyword>
<keyword evidence="2" id="KW-0677">Repeat</keyword>
<evidence type="ECO:0000256" key="4">
    <source>
        <dbReference type="ARBA" id="ARBA00022833"/>
    </source>
</evidence>
<feature type="domain" description="C2H2-type" evidence="6">
    <location>
        <begin position="14"/>
        <end position="37"/>
    </location>
</feature>
<keyword evidence="9" id="KW-1185">Reference proteome</keyword>
<evidence type="ECO:0000256" key="2">
    <source>
        <dbReference type="ARBA" id="ARBA00022737"/>
    </source>
</evidence>
<name>A0A8X6PXE5_NEPPI</name>
<dbReference type="Gene3D" id="3.30.160.60">
    <property type="entry name" value="Classic Zinc Finger"/>
    <property type="match status" value="3"/>
</dbReference>